<name>A0A154BT96_ANASB</name>
<dbReference type="OrthoDB" id="9766909at2"/>
<evidence type="ECO:0000256" key="5">
    <source>
        <dbReference type="ARBA" id="ARBA00022645"/>
    </source>
</evidence>
<comment type="subcellular location">
    <subcellularLocation>
        <location evidence="1">Cell membrane</location>
    </subcellularLocation>
</comment>
<dbReference type="NCBIfam" id="TIGR02074">
    <property type="entry name" value="PBP_1a_fam"/>
    <property type="match status" value="1"/>
</dbReference>
<protein>
    <submittedName>
        <fullName evidence="20">Penicillin-binding protein</fullName>
    </submittedName>
</protein>
<keyword evidence="21" id="KW-1185">Reference proteome</keyword>
<dbReference type="EMBL" id="LSGP01000013">
    <property type="protein sequence ID" value="KYZ77152.1"/>
    <property type="molecule type" value="Genomic_DNA"/>
</dbReference>
<evidence type="ECO:0000256" key="6">
    <source>
        <dbReference type="ARBA" id="ARBA00022670"/>
    </source>
</evidence>
<evidence type="ECO:0000256" key="4">
    <source>
        <dbReference type="ARBA" id="ARBA00022475"/>
    </source>
</evidence>
<feature type="domain" description="Glycosyl transferase family 51" evidence="19">
    <location>
        <begin position="59"/>
        <end position="233"/>
    </location>
</feature>
<dbReference type="InterPro" id="IPR036950">
    <property type="entry name" value="PBP_transglycosylase"/>
</dbReference>
<evidence type="ECO:0000256" key="13">
    <source>
        <dbReference type="ARBA" id="ARBA00023268"/>
    </source>
</evidence>
<dbReference type="InterPro" id="IPR023346">
    <property type="entry name" value="Lysozyme-like_dom_sf"/>
</dbReference>
<feature type="region of interest" description="Disordered" evidence="17">
    <location>
        <begin position="640"/>
        <end position="675"/>
    </location>
</feature>
<dbReference type="PANTHER" id="PTHR32282">
    <property type="entry name" value="BINDING PROTEIN TRANSPEPTIDASE, PUTATIVE-RELATED"/>
    <property type="match status" value="1"/>
</dbReference>
<dbReference type="SUPFAM" id="SSF53955">
    <property type="entry name" value="Lysozyme-like"/>
    <property type="match status" value="1"/>
</dbReference>
<keyword evidence="7" id="KW-0328">Glycosyltransferase</keyword>
<feature type="domain" description="Penicillin-binding protein transpeptidase" evidence="18">
    <location>
        <begin position="312"/>
        <end position="547"/>
    </location>
</feature>
<dbReference type="GO" id="GO:0071555">
    <property type="term" value="P:cell wall organization"/>
    <property type="evidence" value="ECO:0007669"/>
    <property type="project" value="UniProtKB-KW"/>
</dbReference>
<evidence type="ECO:0000256" key="3">
    <source>
        <dbReference type="ARBA" id="ARBA00007739"/>
    </source>
</evidence>
<dbReference type="InterPro" id="IPR001264">
    <property type="entry name" value="Glyco_trans_51"/>
</dbReference>
<dbReference type="GO" id="GO:0008360">
    <property type="term" value="P:regulation of cell shape"/>
    <property type="evidence" value="ECO:0007669"/>
    <property type="project" value="UniProtKB-KW"/>
</dbReference>
<comment type="similarity">
    <text evidence="3">In the N-terminal section; belongs to the glycosyltransferase 51 family.</text>
</comment>
<dbReference type="GO" id="GO:0030288">
    <property type="term" value="C:outer membrane-bounded periplasmic space"/>
    <property type="evidence" value="ECO:0007669"/>
    <property type="project" value="TreeGrafter"/>
</dbReference>
<dbReference type="GO" id="GO:0009252">
    <property type="term" value="P:peptidoglycan biosynthetic process"/>
    <property type="evidence" value="ECO:0007669"/>
    <property type="project" value="UniProtKB-KW"/>
</dbReference>
<dbReference type="Pfam" id="PF00905">
    <property type="entry name" value="Transpeptidase"/>
    <property type="match status" value="1"/>
</dbReference>
<dbReference type="InterPro" id="IPR050396">
    <property type="entry name" value="Glycosyltr_51/Transpeptidase"/>
</dbReference>
<dbReference type="PROSITE" id="PS51257">
    <property type="entry name" value="PROKAR_LIPOPROTEIN"/>
    <property type="match status" value="1"/>
</dbReference>
<dbReference type="InterPro" id="IPR012338">
    <property type="entry name" value="Beta-lactam/transpept-like"/>
</dbReference>
<keyword evidence="5" id="KW-0121">Carboxypeptidase</keyword>
<keyword evidence="13" id="KW-0511">Multifunctional enzyme</keyword>
<keyword evidence="10" id="KW-0133">Cell shape</keyword>
<dbReference type="Pfam" id="PF00912">
    <property type="entry name" value="Transgly"/>
    <property type="match status" value="1"/>
</dbReference>
<evidence type="ECO:0000256" key="8">
    <source>
        <dbReference type="ARBA" id="ARBA00022679"/>
    </source>
</evidence>
<keyword evidence="14" id="KW-0961">Cell wall biogenesis/degradation</keyword>
<dbReference type="AlphaFoldDB" id="A0A154BT96"/>
<evidence type="ECO:0000256" key="9">
    <source>
        <dbReference type="ARBA" id="ARBA00022801"/>
    </source>
</evidence>
<evidence type="ECO:0000256" key="14">
    <source>
        <dbReference type="ARBA" id="ARBA00023316"/>
    </source>
</evidence>
<dbReference type="InterPro" id="IPR001460">
    <property type="entry name" value="PCN-bd_Tpept"/>
</dbReference>
<keyword evidence="8" id="KW-0808">Transferase</keyword>
<dbReference type="GO" id="GO:0008658">
    <property type="term" value="F:penicillin binding"/>
    <property type="evidence" value="ECO:0007669"/>
    <property type="project" value="InterPro"/>
</dbReference>
<evidence type="ECO:0000256" key="15">
    <source>
        <dbReference type="ARBA" id="ARBA00034000"/>
    </source>
</evidence>
<proteinExistence type="inferred from homology"/>
<keyword evidence="6" id="KW-0645">Protease</keyword>
<dbReference type="Proteomes" id="UP000076268">
    <property type="component" value="Unassembled WGS sequence"/>
</dbReference>
<evidence type="ECO:0000259" key="18">
    <source>
        <dbReference type="Pfam" id="PF00905"/>
    </source>
</evidence>
<gene>
    <name evidence="20" type="ORF">AXX12_03195</name>
</gene>
<keyword evidence="11" id="KW-0573">Peptidoglycan synthesis</keyword>
<evidence type="ECO:0000256" key="7">
    <source>
        <dbReference type="ARBA" id="ARBA00022676"/>
    </source>
</evidence>
<evidence type="ECO:0000256" key="16">
    <source>
        <dbReference type="ARBA" id="ARBA00049902"/>
    </source>
</evidence>
<comment type="catalytic activity">
    <reaction evidence="15">
        <text>Preferential cleavage: (Ac)2-L-Lys-D-Ala-|-D-Ala. Also transpeptidation of peptidyl-alanyl moieties that are N-acyl substituents of D-alanine.</text>
        <dbReference type="EC" id="3.4.16.4"/>
    </reaction>
</comment>
<evidence type="ECO:0000256" key="1">
    <source>
        <dbReference type="ARBA" id="ARBA00004236"/>
    </source>
</evidence>
<evidence type="ECO:0000259" key="19">
    <source>
        <dbReference type="Pfam" id="PF00912"/>
    </source>
</evidence>
<evidence type="ECO:0000256" key="2">
    <source>
        <dbReference type="ARBA" id="ARBA00007090"/>
    </source>
</evidence>
<evidence type="ECO:0000313" key="20">
    <source>
        <dbReference type="EMBL" id="KYZ77152.1"/>
    </source>
</evidence>
<evidence type="ECO:0000256" key="11">
    <source>
        <dbReference type="ARBA" id="ARBA00022984"/>
    </source>
</evidence>
<evidence type="ECO:0000256" key="10">
    <source>
        <dbReference type="ARBA" id="ARBA00022960"/>
    </source>
</evidence>
<keyword evidence="9" id="KW-0378">Hydrolase</keyword>
<evidence type="ECO:0000313" key="21">
    <source>
        <dbReference type="Proteomes" id="UP000076268"/>
    </source>
</evidence>
<dbReference type="GO" id="GO:0006508">
    <property type="term" value="P:proteolysis"/>
    <property type="evidence" value="ECO:0007669"/>
    <property type="project" value="UniProtKB-KW"/>
</dbReference>
<organism evidence="20 21">
    <name type="scientific">Anaerosporomusa subterranea</name>
    <dbReference type="NCBI Taxonomy" id="1794912"/>
    <lineage>
        <taxon>Bacteria</taxon>
        <taxon>Bacillati</taxon>
        <taxon>Bacillota</taxon>
        <taxon>Negativicutes</taxon>
        <taxon>Acetonemataceae</taxon>
        <taxon>Anaerosporomusa</taxon>
    </lineage>
</organism>
<dbReference type="PANTHER" id="PTHR32282:SF11">
    <property type="entry name" value="PENICILLIN-BINDING PROTEIN 1B"/>
    <property type="match status" value="1"/>
</dbReference>
<dbReference type="STRING" id="1794912.AXX12_03195"/>
<dbReference type="Gene3D" id="3.40.710.10">
    <property type="entry name" value="DD-peptidase/beta-lactamase superfamily"/>
    <property type="match status" value="1"/>
</dbReference>
<sequence length="675" mass="73329">MKRTSKFRRPGLRRASFLSVALFLVCLVASGCTSLGLPSPENLNDLHFVEATQVLDVNGQLISKLFEENRIVVPISRVNPYIYQAIIANEDTRFYQHFGIDPIGILRAIVVNLRRGEVAEGGSTITQQLARNMFLNQEQTLLRKIREAILALMIERRFSKQEILQAYLNQVYFGEGAYGVEAASQMYFGKHAADLSLAESALLAGLPRGPNIYSPYVDVNAAKKRRGVVLTGMAAAGFISDEEAKTANREEVITAGKKKRTVQASYFLDYVANELVGRYGANQVYKGGLKVYTTLDIKAQQIAETVLGDQQGAVLILDPRNGHIRAMVGGRNYQESQINRVLSEIRQPGSAFKPFVYATALNQGLKQNTLFVDEPINISGYQPKNYDKKNQGPVTMKKALRLSLNTVAVKLANQVGIKPSIDLAKQLGISTLTSQDDNLSTALGGLTEGVSLLELTASYSAFANGGVYSKPIGILKVTAENGQILEQNQPSQVAVLKPEVAYLLTDMLQSVIQSGTGKAAAIGRPAAGKTGTTDETVTAWFIGYTPDWLAGIYIGNDKRTPVGLTGGEVAGMWGSMMGQVTAASAPVEFVKPTNVVSGIPICAETGKIPFGRCKEIEYDAFIKGTEPKSIIEPFLAPFLSPKDPNPEAATPNEKNTTPNQPAKPPTKWKFPWFGL</sequence>
<evidence type="ECO:0000256" key="17">
    <source>
        <dbReference type="SAM" id="MobiDB-lite"/>
    </source>
</evidence>
<dbReference type="GO" id="GO:0008955">
    <property type="term" value="F:peptidoglycan glycosyltransferase activity"/>
    <property type="evidence" value="ECO:0007669"/>
    <property type="project" value="UniProtKB-EC"/>
</dbReference>
<dbReference type="SUPFAM" id="SSF56601">
    <property type="entry name" value="beta-lactamase/transpeptidase-like"/>
    <property type="match status" value="1"/>
</dbReference>
<keyword evidence="4" id="KW-1003">Cell membrane</keyword>
<evidence type="ECO:0000256" key="12">
    <source>
        <dbReference type="ARBA" id="ARBA00023136"/>
    </source>
</evidence>
<dbReference type="Gene3D" id="1.10.3810.10">
    <property type="entry name" value="Biosynthetic peptidoglycan transglycosylase-like"/>
    <property type="match status" value="1"/>
</dbReference>
<dbReference type="RefSeq" id="WP_066238955.1">
    <property type="nucleotide sequence ID" value="NZ_LSGP01000013.1"/>
</dbReference>
<keyword evidence="12" id="KW-0472">Membrane</keyword>
<accession>A0A154BT96</accession>
<comment type="similarity">
    <text evidence="2">In the C-terminal section; belongs to the transpeptidase family.</text>
</comment>
<dbReference type="GO" id="GO:0009002">
    <property type="term" value="F:serine-type D-Ala-D-Ala carboxypeptidase activity"/>
    <property type="evidence" value="ECO:0007669"/>
    <property type="project" value="UniProtKB-EC"/>
</dbReference>
<dbReference type="FunFam" id="1.10.3810.10:FF:000001">
    <property type="entry name" value="Penicillin-binding protein 1A"/>
    <property type="match status" value="1"/>
</dbReference>
<reference evidence="20 21" key="1">
    <citation type="submission" date="2016-02" db="EMBL/GenBank/DDBJ databases">
        <title>Anaerosporomusa subterraneum gen. nov., sp. nov., a spore-forming obligate anaerobe isolated from saprolite.</title>
        <authorList>
            <person name="Choi J.K."/>
            <person name="Shah M."/>
            <person name="Yee N."/>
        </authorList>
    </citation>
    <scope>NUCLEOTIDE SEQUENCE [LARGE SCALE GENOMIC DNA]</scope>
    <source>
        <strain evidence="20 21">RU4</strain>
    </source>
</reference>
<dbReference type="GO" id="GO:0005886">
    <property type="term" value="C:plasma membrane"/>
    <property type="evidence" value="ECO:0007669"/>
    <property type="project" value="UniProtKB-SubCell"/>
</dbReference>
<comment type="catalytic activity">
    <reaction evidence="16">
        <text>[GlcNAc-(1-&gt;4)-Mur2Ac(oyl-L-Ala-gamma-D-Glu-L-Lys-D-Ala-D-Ala)](n)-di-trans,octa-cis-undecaprenyl diphosphate + beta-D-GlcNAc-(1-&gt;4)-Mur2Ac(oyl-L-Ala-gamma-D-Glu-L-Lys-D-Ala-D-Ala)-di-trans,octa-cis-undecaprenyl diphosphate = [GlcNAc-(1-&gt;4)-Mur2Ac(oyl-L-Ala-gamma-D-Glu-L-Lys-D-Ala-D-Ala)](n+1)-di-trans,octa-cis-undecaprenyl diphosphate + di-trans,octa-cis-undecaprenyl diphosphate + H(+)</text>
        <dbReference type="Rhea" id="RHEA:23708"/>
        <dbReference type="Rhea" id="RHEA-COMP:9602"/>
        <dbReference type="Rhea" id="RHEA-COMP:9603"/>
        <dbReference type="ChEBI" id="CHEBI:15378"/>
        <dbReference type="ChEBI" id="CHEBI:58405"/>
        <dbReference type="ChEBI" id="CHEBI:60033"/>
        <dbReference type="ChEBI" id="CHEBI:78435"/>
        <dbReference type="EC" id="2.4.99.28"/>
    </reaction>
</comment>
<comment type="caution">
    <text evidence="20">The sequence shown here is derived from an EMBL/GenBank/DDBJ whole genome shotgun (WGS) entry which is preliminary data.</text>
</comment>